<dbReference type="CDD" id="cd01635">
    <property type="entry name" value="Glycosyltransferase_GTB-type"/>
    <property type="match status" value="1"/>
</dbReference>
<organism evidence="1 2">
    <name type="scientific">Micavibrio aeruginosavorus</name>
    <dbReference type="NCBI Taxonomy" id="349221"/>
    <lineage>
        <taxon>Bacteria</taxon>
        <taxon>Pseudomonadati</taxon>
        <taxon>Bdellovibrionota</taxon>
        <taxon>Bdellovibrionia</taxon>
        <taxon>Bdellovibrionales</taxon>
        <taxon>Pseudobdellovibrionaceae</taxon>
        <taxon>Micavibrio</taxon>
    </lineage>
</organism>
<proteinExistence type="predicted"/>
<dbReference type="InterPro" id="IPR043148">
    <property type="entry name" value="TagF_C"/>
</dbReference>
<protein>
    <recommendedName>
        <fullName evidence="3">Surface carbohydrate biosynthesis protein</fullName>
    </recommendedName>
</protein>
<dbReference type="Gene3D" id="3.40.50.12580">
    <property type="match status" value="1"/>
</dbReference>
<dbReference type="AlphaFoldDB" id="A0A2W5H8X3"/>
<name>A0A2W5H8X3_9BACT</name>
<dbReference type="Proteomes" id="UP000249739">
    <property type="component" value="Unassembled WGS sequence"/>
</dbReference>
<evidence type="ECO:0000313" key="2">
    <source>
        <dbReference type="Proteomes" id="UP000249739"/>
    </source>
</evidence>
<gene>
    <name evidence="1" type="ORF">DI586_09715</name>
</gene>
<dbReference type="NCBIfam" id="TIGR04396">
    <property type="entry name" value="surf_polysacc"/>
    <property type="match status" value="1"/>
</dbReference>
<evidence type="ECO:0000313" key="1">
    <source>
        <dbReference type="EMBL" id="PZP54506.1"/>
    </source>
</evidence>
<comment type="caution">
    <text evidence="1">The sequence shown here is derived from an EMBL/GenBank/DDBJ whole genome shotgun (WGS) entry which is preliminary data.</text>
</comment>
<sequence length="448" mass="51914">MDKWLYIPVEVKVRELQAKLLLAKFAASQGYNVVIGRKSEILDIIHWLPRGIFFGMWVPVNFKSLYARLKFKGFKTTGLDEEGLVIFSDEIYTKIRLSKETLSYVDTFFAWGEYQANIVKRLTNENTKISLVGNLRFDLLRPEMRALLKPEADIIKRNHGRIVLIVSSFAFSNHFSGAEAYMTAQKKSKIIQTPEDEAFFRRYMELQDKNFEYFIKAIPELAKKFPEHTFIIRPHPSEKISVWEDCAQKSGNIKIDNTGNVHAWIVASECIVHHFCTTALEAFAANIPAVAYRPFKDSELESDLPYWGSLEVDCESELVLQLNDILVGNTKRIDLRRQEKLPVLKTYIQNLDSALCVERIIEEVRGLEVEPESFVDLKLRFFYIRNKVMTALKWLKASLLRKGCSAYIDHKFPKFTKEEIELVFQSIPGDIDLKIEPIASYCYRIRKA</sequence>
<dbReference type="SUPFAM" id="SSF53756">
    <property type="entry name" value="UDP-Glycosyltransferase/glycogen phosphorylase"/>
    <property type="match status" value="1"/>
</dbReference>
<accession>A0A2W5H8X3</accession>
<evidence type="ECO:0008006" key="3">
    <source>
        <dbReference type="Google" id="ProtNLM"/>
    </source>
</evidence>
<dbReference type="InterPro" id="IPR030906">
    <property type="entry name" value="Surf_polysacc"/>
</dbReference>
<reference evidence="1 2" key="1">
    <citation type="submission" date="2017-08" db="EMBL/GenBank/DDBJ databases">
        <title>Infants hospitalized years apart are colonized by the same room-sourced microbial strains.</title>
        <authorList>
            <person name="Brooks B."/>
            <person name="Olm M.R."/>
            <person name="Firek B.A."/>
            <person name="Baker R."/>
            <person name="Thomas B.C."/>
            <person name="Morowitz M.J."/>
            <person name="Banfield J.F."/>
        </authorList>
    </citation>
    <scope>NUCLEOTIDE SEQUENCE [LARGE SCALE GENOMIC DNA]</scope>
    <source>
        <strain evidence="1">S2_006_000_R2_64</strain>
    </source>
</reference>
<dbReference type="EMBL" id="QFOT01000132">
    <property type="protein sequence ID" value="PZP54506.1"/>
    <property type="molecule type" value="Genomic_DNA"/>
</dbReference>